<reference evidence="2 3" key="1">
    <citation type="submission" date="2018-05" db="EMBL/GenBank/DDBJ databases">
        <authorList>
            <person name="Goeker M."/>
            <person name="Huntemann M."/>
            <person name="Clum A."/>
            <person name="Pillay M."/>
            <person name="Palaniappan K."/>
            <person name="Varghese N."/>
            <person name="Mikhailova N."/>
            <person name="Stamatis D."/>
            <person name="Reddy T."/>
            <person name="Daum C."/>
            <person name="Shapiro N."/>
            <person name="Ivanova N."/>
            <person name="Kyrpides N."/>
            <person name="Woyke T."/>
        </authorList>
    </citation>
    <scope>NUCLEOTIDE SEQUENCE [LARGE SCALE GENOMIC DNA]</scope>
    <source>
        <strain evidence="2 3">DSM 26524</strain>
    </source>
</reference>
<protein>
    <recommendedName>
        <fullName evidence="1">Amidohydrolase 3 domain-containing protein</fullName>
    </recommendedName>
</protein>
<dbReference type="EMBL" id="QGGY01000026">
    <property type="protein sequence ID" value="PWJ71999.1"/>
    <property type="molecule type" value="Genomic_DNA"/>
</dbReference>
<dbReference type="InterPro" id="IPR013108">
    <property type="entry name" value="Amidohydro_3"/>
</dbReference>
<dbReference type="SUPFAM" id="SSF51556">
    <property type="entry name" value="Metallo-dependent hydrolases"/>
    <property type="match status" value="1"/>
</dbReference>
<dbReference type="Pfam" id="PF07969">
    <property type="entry name" value="Amidohydro_3"/>
    <property type="match status" value="1"/>
</dbReference>
<feature type="domain" description="Amidohydrolase 3" evidence="1">
    <location>
        <begin position="46"/>
        <end position="521"/>
    </location>
</feature>
<sequence>MGRKLYFNGDILTMEKELYAEAVLEEDGRILAVGKLEDWMKEDAKLIDLQGRTMMPAFIDPHSHFTGYATAMLQVSLDDASSFEEIREKIQDFIIQNKIKPGEWIQARGYDHNRLSEKKHPDRVLLDEAAPDNPLVISHQSGHMGVFNSRGLAGIGVDEDTECPPGGVIGTSGGRLTGYMEETAFVKYQQMLPMPSMDSLMNAYLKAQDKYASYGITTVQEGMMMEQMGGLYAYLLEKDILKLDVVAYADIRKPEKLVEEFASCFGKYNRHFKMGGYKIMLDGSPQGHTAWMKKPYLNGKNGEKGYPVYTDKELEDKIRMAYRQRRQIIVHCNGDAASEQFIRVYKKVAESEGRYDARPVIIHAQLMDEGQMEQAGRLSMIPSFFIAHIWYWGDIHIESFGKERADRISMAGTALKDGLIFTFHQDAPVINADMLETVWCAVNRITKNGVILGSEERIGVLDALKAVTVNAAYQYFEEDVKGSIRTGKYADFVILDKNPVKAEPMEIRDIAVLETIKEGKSIWKKA</sequence>
<dbReference type="Proteomes" id="UP000245412">
    <property type="component" value="Unassembled WGS sequence"/>
</dbReference>
<evidence type="ECO:0000313" key="3">
    <source>
        <dbReference type="Proteomes" id="UP000245412"/>
    </source>
</evidence>
<proteinExistence type="predicted"/>
<dbReference type="Gene3D" id="3.10.310.70">
    <property type="match status" value="1"/>
</dbReference>
<dbReference type="Gene3D" id="2.30.40.10">
    <property type="entry name" value="Urease, subunit C, domain 1"/>
    <property type="match status" value="1"/>
</dbReference>
<comment type="caution">
    <text evidence="2">The sequence shown here is derived from an EMBL/GenBank/DDBJ whole genome shotgun (WGS) entry which is preliminary data.</text>
</comment>
<dbReference type="PANTHER" id="PTHR22642:SF2">
    <property type="entry name" value="PROTEIN LONG AFTER FAR-RED 3"/>
    <property type="match status" value="1"/>
</dbReference>
<dbReference type="CDD" id="cd01300">
    <property type="entry name" value="YtcJ_like"/>
    <property type="match status" value="1"/>
</dbReference>
<dbReference type="GO" id="GO:0016810">
    <property type="term" value="F:hydrolase activity, acting on carbon-nitrogen (but not peptide) bonds"/>
    <property type="evidence" value="ECO:0007669"/>
    <property type="project" value="InterPro"/>
</dbReference>
<dbReference type="RefSeq" id="WP_109748842.1">
    <property type="nucleotide sequence ID" value="NZ_JANKBI010000027.1"/>
</dbReference>
<dbReference type="PANTHER" id="PTHR22642">
    <property type="entry name" value="IMIDAZOLONEPROPIONASE"/>
    <property type="match status" value="1"/>
</dbReference>
<gene>
    <name evidence="2" type="ORF">C7383_12612</name>
</gene>
<dbReference type="InterPro" id="IPR032466">
    <property type="entry name" value="Metal_Hydrolase"/>
</dbReference>
<organism evidence="2 3">
    <name type="scientific">Murimonas intestini</name>
    <dbReference type="NCBI Taxonomy" id="1337051"/>
    <lineage>
        <taxon>Bacteria</taxon>
        <taxon>Bacillati</taxon>
        <taxon>Bacillota</taxon>
        <taxon>Clostridia</taxon>
        <taxon>Lachnospirales</taxon>
        <taxon>Lachnospiraceae</taxon>
        <taxon>Murimonas</taxon>
    </lineage>
</organism>
<evidence type="ECO:0000259" key="1">
    <source>
        <dbReference type="Pfam" id="PF07969"/>
    </source>
</evidence>
<keyword evidence="3" id="KW-1185">Reference proteome</keyword>
<dbReference type="InterPro" id="IPR011059">
    <property type="entry name" value="Metal-dep_hydrolase_composite"/>
</dbReference>
<evidence type="ECO:0000313" key="2">
    <source>
        <dbReference type="EMBL" id="PWJ71999.1"/>
    </source>
</evidence>
<dbReference type="InterPro" id="IPR033932">
    <property type="entry name" value="YtcJ-like"/>
</dbReference>
<name>A0AB73SXC7_9FIRM</name>
<dbReference type="Gene3D" id="3.20.20.140">
    <property type="entry name" value="Metal-dependent hydrolases"/>
    <property type="match status" value="1"/>
</dbReference>
<dbReference type="SUPFAM" id="SSF51338">
    <property type="entry name" value="Composite domain of metallo-dependent hydrolases"/>
    <property type="match status" value="1"/>
</dbReference>
<dbReference type="AlphaFoldDB" id="A0AB73SXC7"/>
<accession>A0AB73SXC7</accession>